<keyword evidence="3" id="KW-0378">Hydrolase</keyword>
<gene>
    <name evidence="3" type="ORF">KCU76_g14019</name>
</gene>
<dbReference type="PANTHER" id="PTHR36578">
    <property type="entry name" value="CHROMOSOME 15, WHOLE GENOME SHOTGUN SEQUENCE"/>
    <property type="match status" value="1"/>
</dbReference>
<evidence type="ECO:0000313" key="4">
    <source>
        <dbReference type="Proteomes" id="UP000779574"/>
    </source>
</evidence>
<evidence type="ECO:0000259" key="2">
    <source>
        <dbReference type="PROSITE" id="PS51820"/>
    </source>
</evidence>
<evidence type="ECO:0000256" key="1">
    <source>
        <dbReference type="SAM" id="SignalP"/>
    </source>
</evidence>
<keyword evidence="1" id="KW-0732">Signal</keyword>
<sequence>MRSSLAVPAFAALAAALPAPQLIDLDMVIAQPNISYTTTASSVTYDVTSLAAQATDDITSVSVDVSAIATQTPLAVIGKRSACAPQPTGVSGDYAPPANANDDTVAAFTANAAFAAAASSAPTPSGYSNTFTNLNASNNAYGYLGYTTLSSYDTQKCASKCNAINGCMSFNLYSERDPSVDPAAACPNPTSQTMIKCVFWGGPVSSSNANNYGQWRSQFQVAIAGSNGYMNNTLEVPAGFGNVQYLNNAAINAPLDSQGFDTYMGSRIFNQGPFNASLCAAHCQAQNAYNIAHPPNNGAPVKLCNFFNTYLLYLNKTSNSQGQYCALYTEAWDSSYATNKGQYRGNDHYMIEYSYTFTNTSNPGFSPKKGDTNGAVHQASIDIKYATLQPFCSAALGYSALVATVTPSTVLTPMATSTVLSTTTTTASIFAKRTAVTDASASLYTPPVLTKYPASVLSSACSMVVTQATSTSTSTAPIVTVQAATQTTLETSVITVTASPIPSTCGNSGIQYAYYGGDDYQEGRYVNSVEPSKYASIEPTWETTTSMVGGINVAAGTSMQIYDSNMFVPSENFILNHRGYVFAQVSGTYTFTISNPDDIVFLWLGEKAQSGWNRGNADAVASIEVETGFQRADSAEYTLEAGQYLPFRIFFGQMYGPALFSFSITAPDGKVILGSNTAQSDAIVQYSCDDNSAPRWAAFGQESGYSQHSV</sequence>
<accession>A0A9P8E6A4</accession>
<dbReference type="OrthoDB" id="271448at2759"/>
<dbReference type="Proteomes" id="UP000779574">
    <property type="component" value="Unassembled WGS sequence"/>
</dbReference>
<protein>
    <submittedName>
        <fullName evidence="3">Glycoside hydrolase</fullName>
    </submittedName>
</protein>
<name>A0A9P8E6A4_AURME</name>
<organism evidence="3 4">
    <name type="scientific">Aureobasidium melanogenum</name>
    <name type="common">Aureobasidium pullulans var. melanogenum</name>
    <dbReference type="NCBI Taxonomy" id="46634"/>
    <lineage>
        <taxon>Eukaryota</taxon>
        <taxon>Fungi</taxon>
        <taxon>Dikarya</taxon>
        <taxon>Ascomycota</taxon>
        <taxon>Pezizomycotina</taxon>
        <taxon>Dothideomycetes</taxon>
        <taxon>Dothideomycetidae</taxon>
        <taxon>Dothideales</taxon>
        <taxon>Saccotheciaceae</taxon>
        <taxon>Aureobasidium</taxon>
    </lineage>
</organism>
<feature type="chain" id="PRO_5040307647" evidence="1">
    <location>
        <begin position="17"/>
        <end position="710"/>
    </location>
</feature>
<reference evidence="3" key="1">
    <citation type="journal article" date="2021" name="J Fungi (Basel)">
        <title>Virulence traits and population genomics of the black yeast Aureobasidium melanogenum.</title>
        <authorList>
            <person name="Cernosa A."/>
            <person name="Sun X."/>
            <person name="Gostincar C."/>
            <person name="Fang C."/>
            <person name="Gunde-Cimerman N."/>
            <person name="Song Z."/>
        </authorList>
    </citation>
    <scope>NUCLEOTIDE SEQUENCE</scope>
    <source>
        <strain evidence="3">EXF-9911</strain>
    </source>
</reference>
<feature type="signal peptide" evidence="1">
    <location>
        <begin position="1"/>
        <end position="16"/>
    </location>
</feature>
<dbReference type="Gene3D" id="2.60.120.1560">
    <property type="match status" value="1"/>
</dbReference>
<feature type="non-terminal residue" evidence="3">
    <location>
        <position position="710"/>
    </location>
</feature>
<evidence type="ECO:0000313" key="3">
    <source>
        <dbReference type="EMBL" id="KAG9682121.1"/>
    </source>
</evidence>
<dbReference type="EMBL" id="JAHFXF010000819">
    <property type="protein sequence ID" value="KAG9682121.1"/>
    <property type="molecule type" value="Genomic_DNA"/>
</dbReference>
<dbReference type="InterPro" id="IPR018871">
    <property type="entry name" value="GLEYA_adhesin_domain"/>
</dbReference>
<dbReference type="AlphaFoldDB" id="A0A9P8E6A4"/>
<dbReference type="SUPFAM" id="SSF56988">
    <property type="entry name" value="Anthrax protective antigen"/>
    <property type="match status" value="1"/>
</dbReference>
<reference evidence="3" key="2">
    <citation type="submission" date="2021-08" db="EMBL/GenBank/DDBJ databases">
        <authorList>
            <person name="Gostincar C."/>
            <person name="Sun X."/>
            <person name="Song Z."/>
            <person name="Gunde-Cimerman N."/>
        </authorList>
    </citation>
    <scope>NUCLEOTIDE SEQUENCE</scope>
    <source>
        <strain evidence="3">EXF-9911</strain>
    </source>
</reference>
<dbReference type="InterPro" id="IPR037524">
    <property type="entry name" value="PA14/GLEYA"/>
</dbReference>
<proteinExistence type="predicted"/>
<dbReference type="PROSITE" id="PS51820">
    <property type="entry name" value="PA14"/>
    <property type="match status" value="1"/>
</dbReference>
<dbReference type="PANTHER" id="PTHR36578:SF2">
    <property type="entry name" value="PA14 DOMAIN-CONTAINING PROTEIN"/>
    <property type="match status" value="1"/>
</dbReference>
<dbReference type="GO" id="GO:0016787">
    <property type="term" value="F:hydrolase activity"/>
    <property type="evidence" value="ECO:0007669"/>
    <property type="project" value="UniProtKB-KW"/>
</dbReference>
<feature type="domain" description="PA14" evidence="2">
    <location>
        <begin position="505"/>
        <end position="678"/>
    </location>
</feature>
<comment type="caution">
    <text evidence="3">The sequence shown here is derived from an EMBL/GenBank/DDBJ whole genome shotgun (WGS) entry which is preliminary data.</text>
</comment>
<dbReference type="Pfam" id="PF10528">
    <property type="entry name" value="GLEYA"/>
    <property type="match status" value="1"/>
</dbReference>